<gene>
    <name evidence="2" type="ORF">NQ315_013504</name>
</gene>
<comment type="caution">
    <text evidence="2">The sequence shown here is derived from an EMBL/GenBank/DDBJ whole genome shotgun (WGS) entry which is preliminary data.</text>
</comment>
<name>A0AAV8V6R9_9CUCU</name>
<dbReference type="EMBL" id="JANEYG010000393">
    <property type="protein sequence ID" value="KAJ8909870.1"/>
    <property type="molecule type" value="Genomic_DNA"/>
</dbReference>
<dbReference type="AlphaFoldDB" id="A0AAV8V6R9"/>
<organism evidence="2 3">
    <name type="scientific">Exocentrus adspersus</name>
    <dbReference type="NCBI Taxonomy" id="1586481"/>
    <lineage>
        <taxon>Eukaryota</taxon>
        <taxon>Metazoa</taxon>
        <taxon>Ecdysozoa</taxon>
        <taxon>Arthropoda</taxon>
        <taxon>Hexapoda</taxon>
        <taxon>Insecta</taxon>
        <taxon>Pterygota</taxon>
        <taxon>Neoptera</taxon>
        <taxon>Endopterygota</taxon>
        <taxon>Coleoptera</taxon>
        <taxon>Polyphaga</taxon>
        <taxon>Cucujiformia</taxon>
        <taxon>Chrysomeloidea</taxon>
        <taxon>Cerambycidae</taxon>
        <taxon>Lamiinae</taxon>
        <taxon>Acanthocinini</taxon>
        <taxon>Exocentrus</taxon>
    </lineage>
</organism>
<accession>A0AAV8V6R9</accession>
<feature type="region of interest" description="Disordered" evidence="1">
    <location>
        <begin position="1"/>
        <end position="39"/>
    </location>
</feature>
<proteinExistence type="predicted"/>
<keyword evidence="3" id="KW-1185">Reference proteome</keyword>
<evidence type="ECO:0000313" key="2">
    <source>
        <dbReference type="EMBL" id="KAJ8909870.1"/>
    </source>
</evidence>
<dbReference type="Proteomes" id="UP001159042">
    <property type="component" value="Unassembled WGS sequence"/>
</dbReference>
<evidence type="ECO:0000313" key="3">
    <source>
        <dbReference type="Proteomes" id="UP001159042"/>
    </source>
</evidence>
<sequence>MSNADEDIHPASSSKMQMSPEHREKGSKRRKRRKRRPKDVFSIPGVVKIVLSELAQKIIGCVAGVDVTTENPWTLVEKEAVLDNLELHEESSEFLPIRKELISFPRPKLLIG</sequence>
<reference evidence="2 3" key="1">
    <citation type="journal article" date="2023" name="Insect Mol. Biol.">
        <title>Genome sequencing provides insights into the evolution of gene families encoding plant cell wall-degrading enzymes in longhorned beetles.</title>
        <authorList>
            <person name="Shin N.R."/>
            <person name="Okamura Y."/>
            <person name="Kirsch R."/>
            <person name="Pauchet Y."/>
        </authorList>
    </citation>
    <scope>NUCLEOTIDE SEQUENCE [LARGE SCALE GENOMIC DNA]</scope>
    <source>
        <strain evidence="2">EAD_L_NR</strain>
    </source>
</reference>
<feature type="compositionally biased region" description="Basic residues" evidence="1">
    <location>
        <begin position="25"/>
        <end position="37"/>
    </location>
</feature>
<evidence type="ECO:0000256" key="1">
    <source>
        <dbReference type="SAM" id="MobiDB-lite"/>
    </source>
</evidence>
<protein>
    <submittedName>
        <fullName evidence="2">Uncharacterized protein</fullName>
    </submittedName>
</protein>